<dbReference type="FunFam" id="3.20.20.10:FF:000002">
    <property type="entry name" value="Alanine racemase"/>
    <property type="match status" value="1"/>
</dbReference>
<comment type="similarity">
    <text evidence="5">Belongs to the alanine racemase family.</text>
</comment>
<dbReference type="InterPro" id="IPR029066">
    <property type="entry name" value="PLP-binding_barrel"/>
</dbReference>
<dbReference type="NCBIfam" id="TIGR00492">
    <property type="entry name" value="alr"/>
    <property type="match status" value="1"/>
</dbReference>
<comment type="pathway">
    <text evidence="5">Amino-acid biosynthesis; D-alanine biosynthesis; D-alanine from L-alanine: step 1/1.</text>
</comment>
<evidence type="ECO:0000313" key="9">
    <source>
        <dbReference type="EMBL" id="PWB02856.1"/>
    </source>
</evidence>
<dbReference type="InterPro" id="IPR001608">
    <property type="entry name" value="Ala_racemase_N"/>
</dbReference>
<feature type="binding site" evidence="5 7">
    <location>
        <position position="768"/>
    </location>
    <ligand>
        <name>substrate</name>
    </ligand>
</feature>
<dbReference type="GO" id="GO:0005524">
    <property type="term" value="F:ATP binding"/>
    <property type="evidence" value="ECO:0007669"/>
    <property type="project" value="InterPro"/>
</dbReference>
<dbReference type="InterPro" id="IPR011079">
    <property type="entry name" value="Ala_racemase_C"/>
</dbReference>
<feature type="modified residue" description="N6-(pyridoxal phosphate)lysine" evidence="5 6">
    <location>
        <position position="491"/>
    </location>
</feature>
<keyword evidence="4 5" id="KW-0413">Isomerase</keyword>
<dbReference type="InterPro" id="IPR036615">
    <property type="entry name" value="Mur_ligase_C_dom_sf"/>
</dbReference>
<evidence type="ECO:0000256" key="5">
    <source>
        <dbReference type="HAMAP-Rule" id="MF_01201"/>
    </source>
</evidence>
<feature type="active site" description="Proton acceptor; specific for D-alanine" evidence="5">
    <location>
        <position position="491"/>
    </location>
</feature>
<dbReference type="Pfam" id="PF01168">
    <property type="entry name" value="Ala_racemase_N"/>
    <property type="match status" value="1"/>
</dbReference>
<dbReference type="SUPFAM" id="SSF53623">
    <property type="entry name" value="MurD-like peptide ligases, catalytic domain"/>
    <property type="match status" value="1"/>
</dbReference>
<dbReference type="GeneID" id="82525769"/>
<name>A0A2V1IQX2_9BACT</name>
<dbReference type="SUPFAM" id="SSF53244">
    <property type="entry name" value="MurD-like peptide ligases, peptide-binding domain"/>
    <property type="match status" value="1"/>
</dbReference>
<dbReference type="GO" id="GO:0030170">
    <property type="term" value="F:pyridoxal phosphate binding"/>
    <property type="evidence" value="ECO:0007669"/>
    <property type="project" value="UniProtKB-UniRule"/>
</dbReference>
<dbReference type="Pfam" id="PF00842">
    <property type="entry name" value="Ala_racemase_C"/>
    <property type="match status" value="1"/>
</dbReference>
<comment type="caution">
    <text evidence="9">The sequence shown here is derived from an EMBL/GenBank/DDBJ whole genome shotgun (WGS) entry which is preliminary data.</text>
</comment>
<evidence type="ECO:0000259" key="8">
    <source>
        <dbReference type="SMART" id="SM01005"/>
    </source>
</evidence>
<dbReference type="InterPro" id="IPR000821">
    <property type="entry name" value="Ala_racemase"/>
</dbReference>
<dbReference type="GO" id="GO:0030632">
    <property type="term" value="P:D-alanine biosynthetic process"/>
    <property type="evidence" value="ECO:0007669"/>
    <property type="project" value="UniProtKB-UniRule"/>
</dbReference>
<evidence type="ECO:0000256" key="6">
    <source>
        <dbReference type="PIRSR" id="PIRSR600821-50"/>
    </source>
</evidence>
<evidence type="ECO:0000256" key="1">
    <source>
        <dbReference type="ARBA" id="ARBA00000316"/>
    </source>
</evidence>
<organism evidence="9 10">
    <name type="scientific">Duncaniella muris</name>
    <dbReference type="NCBI Taxonomy" id="2094150"/>
    <lineage>
        <taxon>Bacteria</taxon>
        <taxon>Pseudomonadati</taxon>
        <taxon>Bacteroidota</taxon>
        <taxon>Bacteroidia</taxon>
        <taxon>Bacteroidales</taxon>
        <taxon>Muribaculaceae</taxon>
        <taxon>Duncaniella</taxon>
    </lineage>
</organism>
<dbReference type="Gene3D" id="2.40.37.10">
    <property type="entry name" value="Lyase, Ornithine Decarboxylase, Chain A, domain 1"/>
    <property type="match status" value="1"/>
</dbReference>
<accession>A0A2V1IQX2</accession>
<proteinExistence type="inferred from homology"/>
<dbReference type="EC" id="5.1.1.1" evidence="5"/>
<dbReference type="UniPathway" id="UPA00042">
    <property type="reaction ID" value="UER00497"/>
</dbReference>
<dbReference type="Gene3D" id="3.20.20.10">
    <property type="entry name" value="Alanine racemase"/>
    <property type="match status" value="1"/>
</dbReference>
<dbReference type="InterPro" id="IPR009006">
    <property type="entry name" value="Ala_racemase/Decarboxylase_C"/>
</dbReference>
<dbReference type="InterPro" id="IPR013221">
    <property type="entry name" value="Mur_ligase_cen"/>
</dbReference>
<dbReference type="GO" id="GO:0008784">
    <property type="term" value="F:alanine racemase activity"/>
    <property type="evidence" value="ECO:0007669"/>
    <property type="project" value="UniProtKB-UniRule"/>
</dbReference>
<dbReference type="HAMAP" id="MF_01201">
    <property type="entry name" value="Ala_racemase"/>
    <property type="match status" value="1"/>
</dbReference>
<dbReference type="PANTHER" id="PTHR30511:SF0">
    <property type="entry name" value="ALANINE RACEMASE, CATABOLIC-RELATED"/>
    <property type="match status" value="1"/>
</dbReference>
<keyword evidence="10" id="KW-1185">Reference proteome</keyword>
<keyword evidence="3 5" id="KW-0663">Pyridoxal phosphate</keyword>
<evidence type="ECO:0000256" key="2">
    <source>
        <dbReference type="ARBA" id="ARBA00001933"/>
    </source>
</evidence>
<dbReference type="SUPFAM" id="SSF51419">
    <property type="entry name" value="PLP-binding barrel"/>
    <property type="match status" value="1"/>
</dbReference>
<dbReference type="CDD" id="cd00430">
    <property type="entry name" value="PLPDE_III_AR"/>
    <property type="match status" value="1"/>
</dbReference>
<feature type="active site" description="Proton acceptor; specific for L-alanine" evidence="5">
    <location>
        <position position="719"/>
    </location>
</feature>
<keyword evidence="9" id="KW-0436">Ligase</keyword>
<dbReference type="RefSeq" id="WP_107031921.1">
    <property type="nucleotide sequence ID" value="NZ_CAOLYA010000025.1"/>
</dbReference>
<feature type="domain" description="Alanine racemase C-terminal" evidence="8">
    <location>
        <begin position="698"/>
        <end position="823"/>
    </location>
</feature>
<evidence type="ECO:0000256" key="3">
    <source>
        <dbReference type="ARBA" id="ARBA00022898"/>
    </source>
</evidence>
<reference evidence="10" key="1">
    <citation type="submission" date="2018-02" db="EMBL/GenBank/DDBJ databases">
        <authorList>
            <person name="Clavel T."/>
            <person name="Strowig T."/>
        </authorList>
    </citation>
    <scope>NUCLEOTIDE SEQUENCE [LARGE SCALE GENOMIC DNA]</scope>
    <source>
        <strain evidence="10">DSM 103720</strain>
    </source>
</reference>
<dbReference type="SMART" id="SM01005">
    <property type="entry name" value="Ala_racemase_C"/>
    <property type="match status" value="1"/>
</dbReference>
<comment type="function">
    <text evidence="5">Catalyzes the interconversion of L-alanine and D-alanine. May also act on other amino acids.</text>
</comment>
<dbReference type="SUPFAM" id="SSF63418">
    <property type="entry name" value="MurE/MurF N-terminal domain"/>
    <property type="match status" value="1"/>
</dbReference>
<comment type="catalytic activity">
    <reaction evidence="1 5">
        <text>L-alanine = D-alanine</text>
        <dbReference type="Rhea" id="RHEA:20249"/>
        <dbReference type="ChEBI" id="CHEBI:57416"/>
        <dbReference type="ChEBI" id="CHEBI:57972"/>
        <dbReference type="EC" id="5.1.1.1"/>
    </reaction>
</comment>
<evidence type="ECO:0000256" key="4">
    <source>
        <dbReference type="ARBA" id="ARBA00023235"/>
    </source>
</evidence>
<dbReference type="NCBIfam" id="NF008897">
    <property type="entry name" value="PRK11930.1"/>
    <property type="match status" value="1"/>
</dbReference>
<dbReference type="EMBL" id="PUEC01000009">
    <property type="protein sequence ID" value="PWB02856.1"/>
    <property type="molecule type" value="Genomic_DNA"/>
</dbReference>
<dbReference type="Pfam" id="PF08245">
    <property type="entry name" value="Mur_ligase_M"/>
    <property type="match status" value="1"/>
</dbReference>
<dbReference type="Proteomes" id="UP000244905">
    <property type="component" value="Unassembled WGS sequence"/>
</dbReference>
<gene>
    <name evidence="9" type="ORF">C5O23_05360</name>
</gene>
<dbReference type="Gene3D" id="3.40.1390.10">
    <property type="entry name" value="MurE/MurF, N-terminal domain"/>
    <property type="match status" value="1"/>
</dbReference>
<comment type="cofactor">
    <cofactor evidence="2 5 6">
        <name>pyridoxal 5'-phosphate</name>
        <dbReference type="ChEBI" id="CHEBI:597326"/>
    </cofactor>
</comment>
<dbReference type="PANTHER" id="PTHR30511">
    <property type="entry name" value="ALANINE RACEMASE"/>
    <property type="match status" value="1"/>
</dbReference>
<feature type="binding site" evidence="5 7">
    <location>
        <position position="589"/>
    </location>
    <ligand>
        <name>substrate</name>
    </ligand>
</feature>
<dbReference type="Gene3D" id="3.90.190.20">
    <property type="entry name" value="Mur ligase, C-terminal domain"/>
    <property type="match status" value="1"/>
</dbReference>
<dbReference type="AlphaFoldDB" id="A0A2V1IQX2"/>
<dbReference type="GO" id="GO:0005829">
    <property type="term" value="C:cytosol"/>
    <property type="evidence" value="ECO:0007669"/>
    <property type="project" value="TreeGrafter"/>
</dbReference>
<dbReference type="InterPro" id="IPR035911">
    <property type="entry name" value="MurE/MurF_N"/>
</dbReference>
<dbReference type="PRINTS" id="PR00992">
    <property type="entry name" value="ALARACEMASE"/>
</dbReference>
<evidence type="ECO:0000256" key="7">
    <source>
        <dbReference type="PIRSR" id="PIRSR600821-52"/>
    </source>
</evidence>
<dbReference type="Gene3D" id="3.40.1190.10">
    <property type="entry name" value="Mur-like, catalytic domain"/>
    <property type="match status" value="1"/>
</dbReference>
<dbReference type="SUPFAM" id="SSF50621">
    <property type="entry name" value="Alanine racemase C-terminal domain-like"/>
    <property type="match status" value="1"/>
</dbReference>
<protein>
    <recommendedName>
        <fullName evidence="5">Alanine racemase</fullName>
        <ecNumber evidence="5">5.1.1.1</ecNumber>
    </recommendedName>
</protein>
<dbReference type="InterPro" id="IPR036565">
    <property type="entry name" value="Mur-like_cat_sf"/>
</dbReference>
<dbReference type="GO" id="GO:0016881">
    <property type="term" value="F:acid-amino acid ligase activity"/>
    <property type="evidence" value="ECO:0007669"/>
    <property type="project" value="InterPro"/>
</dbReference>
<evidence type="ECO:0000313" key="10">
    <source>
        <dbReference type="Proteomes" id="UP000244905"/>
    </source>
</evidence>
<sequence>MDYSISEIAKIIGSDSLLPAPDSKISRLLTDSRSLTYPSDTLFFALETSSGDGHRYVKSLYDRGVRSFVVSGSFSCSDDLQDANILYVESPLAALQTLAANHRRRYNVPLIAITGSRGKTTVKEWLNQLLQADIEIVRSPRSYNSQIGVPLSVWQLDKDSAMGIFEAGISQPGEMAKLKEILKPEIGIFTNIGPAHSAGFESIEQKCREKALLLDGCRCVIYNADDPLISGCVKAVPEMIGWSRTDPEAPLYICDVVRGNGRTEFRYIYKGGQSAVLEIPFEGEHELENAIHCLAVMLLLGINQETIRRRMESLTLVGTRLEVIEGVNGCLLVHDNYTSDFNSLAPALDFMKRRITPDCKAMVIVSDLMHDADTDLEDLYRRMAELLAIAGVSRVIGIGPELMAHKGCFGPESEFFASTEEFLHKKSTSDFRGELILIKGAPEFGFGRICELLEARQHETVLEINLDAVVSNFNAFRSRIKPTTAIACMIKASGYGAGPHELARTLQAQGASYLAVAVHDEGADLRRAGITMPILVLNPTVENFHALFADRLEPEIYSFDFLRALIREAGRYGITDYPVHIKIDSGMHRLGFLKEDLSELIELLRSQDRVVPRSIFSHLCAADDPMEDDYTQQQFDYFDECCRMLLSAFPERKILRHILNSTGITRFPDHQLDMVRLGIGLYGVKTMHDGSQDDLRPVSSLNTVIISLKNWPEGTTIGYNRRGTLKRQSVIATIPVGYADGINRHLGYGNTSVMVNGVKCPTIGSICMDACMIDVTDVADVKVGDRVEIFGENIPVDDLAEVLGTIPYEVLTSVSQRVKRVYYRE</sequence>